<keyword evidence="3 5" id="KW-0195">Cyclin</keyword>
<reference evidence="8 9" key="1">
    <citation type="submission" date="2023-09" db="EMBL/GenBank/DDBJ databases">
        <title>Nesidiocoris tenuis whole genome shotgun sequence.</title>
        <authorList>
            <person name="Shibata T."/>
            <person name="Shimoda M."/>
            <person name="Kobayashi T."/>
            <person name="Uehara T."/>
        </authorList>
    </citation>
    <scope>NUCLEOTIDE SEQUENCE [LARGE SCALE GENOMIC DNA]</scope>
    <source>
        <strain evidence="8 9">Japan</strain>
    </source>
</reference>
<evidence type="ECO:0000256" key="2">
    <source>
        <dbReference type="ARBA" id="ARBA00019501"/>
    </source>
</evidence>
<dbReference type="InterPro" id="IPR043198">
    <property type="entry name" value="Cyclin/Ssn8"/>
</dbReference>
<dbReference type="InterPro" id="IPR048055">
    <property type="entry name" value="Cyclin-Q_first_cyclin_box"/>
</dbReference>
<dbReference type="SUPFAM" id="SSF47954">
    <property type="entry name" value="Cyclin-like"/>
    <property type="match status" value="2"/>
</dbReference>
<dbReference type="Gene3D" id="1.10.472.10">
    <property type="entry name" value="Cyclin-like"/>
    <property type="match status" value="2"/>
</dbReference>
<accession>A0ABN7B2T6</accession>
<dbReference type="CDD" id="cd20534">
    <property type="entry name" value="CYCLIN_CCNM_CCNQ_rpt1"/>
    <property type="match status" value="1"/>
</dbReference>
<feature type="region of interest" description="Disordered" evidence="6">
    <location>
        <begin position="1"/>
        <end position="24"/>
    </location>
</feature>
<comment type="similarity">
    <text evidence="1">Belongs to the cyclin family. Cyclin-like FAM58 subfamily.</text>
</comment>
<evidence type="ECO:0000256" key="3">
    <source>
        <dbReference type="ARBA" id="ARBA00023127"/>
    </source>
</evidence>
<evidence type="ECO:0000256" key="4">
    <source>
        <dbReference type="ARBA" id="ARBA00032419"/>
    </source>
</evidence>
<evidence type="ECO:0000256" key="5">
    <source>
        <dbReference type="RuleBase" id="RU000383"/>
    </source>
</evidence>
<sequence>MSNSYFDEGSGYSTGGQQNSDRSNTNLIEIPSLDELRYKSRRVDYKNYNTPFWGARFVYECGYKLKAHPITIATAASLFHQFFREFDPNIYDRYLIGSTCLYIAGKMQDEPYKLRDVINVAHATVHRGSSPLDLKEEYWMRRESIVQAELLIMRGLKFQIQTPTTHKYMLHYLMTLRSWLPKTIWDSTPLCQASFSFLQDFYHDPAILDYKPQLVAIACIFLAIQCYGVEIPGARDSDDSSWYDVFSKERKEDVWNVVELIMDNYNHEISY</sequence>
<feature type="domain" description="Cyclin-like" evidence="7">
    <location>
        <begin position="167"/>
        <end position="262"/>
    </location>
</feature>
<dbReference type="Pfam" id="PF00134">
    <property type="entry name" value="Cyclin_N"/>
    <property type="match status" value="1"/>
</dbReference>
<dbReference type="InterPro" id="IPR048053">
    <property type="entry name" value="Cyclin-Q_second_cyclin_box"/>
</dbReference>
<dbReference type="InterPro" id="IPR006671">
    <property type="entry name" value="Cyclin_N"/>
</dbReference>
<dbReference type="Proteomes" id="UP001307889">
    <property type="component" value="Chromosome 8"/>
</dbReference>
<gene>
    <name evidence="8" type="ORF">NTJ_10285</name>
</gene>
<evidence type="ECO:0000259" key="7">
    <source>
        <dbReference type="SMART" id="SM00385"/>
    </source>
</evidence>
<dbReference type="CDD" id="cd20535">
    <property type="entry name" value="CYCLIN_CCNM_CCNQ_rpt2"/>
    <property type="match status" value="1"/>
</dbReference>
<dbReference type="EMBL" id="AP028916">
    <property type="protein sequence ID" value="BES97471.1"/>
    <property type="molecule type" value="Genomic_DNA"/>
</dbReference>
<organism evidence="8 9">
    <name type="scientific">Nesidiocoris tenuis</name>
    <dbReference type="NCBI Taxonomy" id="355587"/>
    <lineage>
        <taxon>Eukaryota</taxon>
        <taxon>Metazoa</taxon>
        <taxon>Ecdysozoa</taxon>
        <taxon>Arthropoda</taxon>
        <taxon>Hexapoda</taxon>
        <taxon>Insecta</taxon>
        <taxon>Pterygota</taxon>
        <taxon>Neoptera</taxon>
        <taxon>Paraneoptera</taxon>
        <taxon>Hemiptera</taxon>
        <taxon>Heteroptera</taxon>
        <taxon>Panheteroptera</taxon>
        <taxon>Cimicomorpha</taxon>
        <taxon>Miridae</taxon>
        <taxon>Dicyphina</taxon>
        <taxon>Nesidiocoris</taxon>
    </lineage>
</organism>
<dbReference type="SMART" id="SM00385">
    <property type="entry name" value="CYCLIN"/>
    <property type="match status" value="2"/>
</dbReference>
<evidence type="ECO:0000256" key="6">
    <source>
        <dbReference type="SAM" id="MobiDB-lite"/>
    </source>
</evidence>
<dbReference type="InterPro" id="IPR036915">
    <property type="entry name" value="Cyclin-like_sf"/>
</dbReference>
<evidence type="ECO:0000313" key="8">
    <source>
        <dbReference type="EMBL" id="BES97471.1"/>
    </source>
</evidence>
<proteinExistence type="inferred from homology"/>
<feature type="compositionally biased region" description="Polar residues" evidence="6">
    <location>
        <begin position="15"/>
        <end position="24"/>
    </location>
</feature>
<evidence type="ECO:0000313" key="9">
    <source>
        <dbReference type="Proteomes" id="UP001307889"/>
    </source>
</evidence>
<dbReference type="InterPro" id="IPR013763">
    <property type="entry name" value="Cyclin-like_dom"/>
</dbReference>
<keyword evidence="9" id="KW-1185">Reference proteome</keyword>
<protein>
    <recommendedName>
        <fullName evidence="2">Cyclin-Q</fullName>
    </recommendedName>
    <alternativeName>
        <fullName evidence="4">Cyclin-related protein FAM58A</fullName>
    </alternativeName>
</protein>
<feature type="domain" description="Cyclin-like" evidence="7">
    <location>
        <begin position="56"/>
        <end position="154"/>
    </location>
</feature>
<evidence type="ECO:0000256" key="1">
    <source>
        <dbReference type="ARBA" id="ARBA00010390"/>
    </source>
</evidence>
<name>A0ABN7B2T6_9HEMI</name>
<dbReference type="PANTHER" id="PTHR10026">
    <property type="entry name" value="CYCLIN"/>
    <property type="match status" value="1"/>
</dbReference>